<reference evidence="2" key="1">
    <citation type="submission" date="2010-05" db="EMBL/GenBank/DDBJ databases">
        <title>The draft genome of Desulfonatronospira thiodismutans ASO3-1.</title>
        <authorList>
            <consortium name="US DOE Joint Genome Institute (JGI-PGF)"/>
            <person name="Lucas S."/>
            <person name="Copeland A."/>
            <person name="Lapidus A."/>
            <person name="Cheng J.-F."/>
            <person name="Bruce D."/>
            <person name="Goodwin L."/>
            <person name="Pitluck S."/>
            <person name="Chertkov O."/>
            <person name="Brettin T."/>
            <person name="Detter J.C."/>
            <person name="Han C."/>
            <person name="Land M.L."/>
            <person name="Hauser L."/>
            <person name="Kyrpides N."/>
            <person name="Mikhailova N."/>
            <person name="Muyzer G."/>
            <person name="Woyke T."/>
        </authorList>
    </citation>
    <scope>NUCLEOTIDE SEQUENCE [LARGE SCALE GENOMIC DNA]</scope>
    <source>
        <strain evidence="2">ASO3-1</strain>
    </source>
</reference>
<evidence type="ECO:0000259" key="1">
    <source>
        <dbReference type="Pfam" id="PF18480"/>
    </source>
</evidence>
<keyword evidence="3" id="KW-1185">Reference proteome</keyword>
<sequence length="119" mass="13843">MNFFLDENFPKSAERYLVSKGHTVSDIRGSSNEGIDDLQIFRLAQEKKATFLTTDRDFFHTIPHLFPEHYGIVVIALRQPNRHAILSRLSWLVEHCKSQALFGKAYLLRESTYKVYPVD</sequence>
<dbReference type="AlphaFoldDB" id="D6SKF5"/>
<dbReference type="eggNOG" id="COG4634">
    <property type="taxonomic scope" value="Bacteria"/>
</dbReference>
<dbReference type="RefSeq" id="WP_008869477.1">
    <property type="nucleotide sequence ID" value="NZ_ACJN02000001.1"/>
</dbReference>
<comment type="caution">
    <text evidence="2">The sequence shown here is derived from an EMBL/GenBank/DDBJ whole genome shotgun (WGS) entry which is preliminary data.</text>
</comment>
<dbReference type="Pfam" id="PF18480">
    <property type="entry name" value="DUF5615"/>
    <property type="match status" value="1"/>
</dbReference>
<feature type="domain" description="DUF5615" evidence="1">
    <location>
        <begin position="1"/>
        <end position="106"/>
    </location>
</feature>
<dbReference type="OrthoDB" id="334367at2"/>
<name>D6SKF5_9BACT</name>
<dbReference type="Proteomes" id="UP000005496">
    <property type="component" value="Unassembled WGS sequence"/>
</dbReference>
<gene>
    <name evidence="2" type="ORF">Dthio_PD3826</name>
</gene>
<accession>D6SKF5</accession>
<evidence type="ECO:0000313" key="3">
    <source>
        <dbReference type="Proteomes" id="UP000005496"/>
    </source>
</evidence>
<dbReference type="InterPro" id="IPR041049">
    <property type="entry name" value="DUF5615"/>
</dbReference>
<protein>
    <recommendedName>
        <fullName evidence="1">DUF5615 domain-containing protein</fullName>
    </recommendedName>
</protein>
<organism evidence="2 3">
    <name type="scientific">Desulfonatronospira thiodismutans ASO3-1</name>
    <dbReference type="NCBI Taxonomy" id="555779"/>
    <lineage>
        <taxon>Bacteria</taxon>
        <taxon>Pseudomonadati</taxon>
        <taxon>Thermodesulfobacteriota</taxon>
        <taxon>Desulfovibrionia</taxon>
        <taxon>Desulfovibrionales</taxon>
        <taxon>Desulfonatronovibrionaceae</taxon>
        <taxon>Desulfonatronospira</taxon>
    </lineage>
</organism>
<proteinExistence type="predicted"/>
<evidence type="ECO:0000313" key="2">
    <source>
        <dbReference type="EMBL" id="EFI36358.1"/>
    </source>
</evidence>
<dbReference type="EMBL" id="ACJN02000001">
    <property type="protein sequence ID" value="EFI36358.1"/>
    <property type="molecule type" value="Genomic_DNA"/>
</dbReference>